<dbReference type="PANTHER" id="PTHR11785">
    <property type="entry name" value="AMINO ACID TRANSPORTER"/>
    <property type="match status" value="1"/>
</dbReference>
<evidence type="ECO:0000256" key="1">
    <source>
        <dbReference type="ARBA" id="ARBA00004141"/>
    </source>
</evidence>
<keyword evidence="2 6" id="KW-0812">Transmembrane</keyword>
<evidence type="ECO:0000313" key="7">
    <source>
        <dbReference type="EMBL" id="ORZ30128.1"/>
    </source>
</evidence>
<feature type="compositionally biased region" description="Low complexity" evidence="5">
    <location>
        <begin position="40"/>
        <end position="59"/>
    </location>
</feature>
<dbReference type="GO" id="GO:0015179">
    <property type="term" value="F:L-amino acid transmembrane transporter activity"/>
    <property type="evidence" value="ECO:0007669"/>
    <property type="project" value="TreeGrafter"/>
</dbReference>
<evidence type="ECO:0000256" key="2">
    <source>
        <dbReference type="ARBA" id="ARBA00022692"/>
    </source>
</evidence>
<keyword evidence="4 6" id="KW-0472">Membrane</keyword>
<keyword evidence="3 6" id="KW-1133">Transmembrane helix</keyword>
<proteinExistence type="predicted"/>
<feature type="transmembrane region" description="Helical" evidence="6">
    <location>
        <begin position="427"/>
        <end position="448"/>
    </location>
</feature>
<dbReference type="EMBL" id="MCFL01000100">
    <property type="protein sequence ID" value="ORZ30128.1"/>
    <property type="molecule type" value="Genomic_DNA"/>
</dbReference>
<dbReference type="OrthoDB" id="5982228at2759"/>
<gene>
    <name evidence="7" type="ORF">BCR44DRAFT_59538</name>
</gene>
<feature type="transmembrane region" description="Helical" evidence="6">
    <location>
        <begin position="200"/>
        <end position="225"/>
    </location>
</feature>
<evidence type="ECO:0000256" key="5">
    <source>
        <dbReference type="SAM" id="MobiDB-lite"/>
    </source>
</evidence>
<feature type="transmembrane region" description="Helical" evidence="6">
    <location>
        <begin position="513"/>
        <end position="530"/>
    </location>
</feature>
<feature type="region of interest" description="Disordered" evidence="5">
    <location>
        <begin position="1"/>
        <end position="95"/>
    </location>
</feature>
<comment type="caution">
    <text evidence="7">The sequence shown here is derived from an EMBL/GenBank/DDBJ whole genome shotgun (WGS) entry which is preliminary data.</text>
</comment>
<protein>
    <submittedName>
        <fullName evidence="7">Amino acid permease-domain-containing protein</fullName>
    </submittedName>
</protein>
<dbReference type="GO" id="GO:0016020">
    <property type="term" value="C:membrane"/>
    <property type="evidence" value="ECO:0007669"/>
    <property type="project" value="UniProtKB-SubCell"/>
</dbReference>
<feature type="transmembrane region" description="Helical" evidence="6">
    <location>
        <begin position="276"/>
        <end position="296"/>
    </location>
</feature>
<dbReference type="STRING" id="765915.A0A1Y2H6C6"/>
<dbReference type="Pfam" id="PF13520">
    <property type="entry name" value="AA_permease_2"/>
    <property type="match status" value="1"/>
</dbReference>
<dbReference type="PANTHER" id="PTHR11785:SF512">
    <property type="entry name" value="SOBREMESA, ISOFORM B"/>
    <property type="match status" value="1"/>
</dbReference>
<feature type="transmembrane region" description="Helical" evidence="6">
    <location>
        <begin position="160"/>
        <end position="179"/>
    </location>
</feature>
<feature type="transmembrane region" description="Helical" evidence="6">
    <location>
        <begin position="129"/>
        <end position="148"/>
    </location>
</feature>
<comment type="subcellular location">
    <subcellularLocation>
        <location evidence="1">Membrane</location>
        <topology evidence="1">Multi-pass membrane protein</topology>
    </subcellularLocation>
</comment>
<dbReference type="Proteomes" id="UP000193411">
    <property type="component" value="Unassembled WGS sequence"/>
</dbReference>
<feature type="compositionally biased region" description="Low complexity" evidence="5">
    <location>
        <begin position="70"/>
        <end position="80"/>
    </location>
</feature>
<reference evidence="7 8" key="1">
    <citation type="submission" date="2016-07" db="EMBL/GenBank/DDBJ databases">
        <title>Pervasive Adenine N6-methylation of Active Genes in Fungi.</title>
        <authorList>
            <consortium name="DOE Joint Genome Institute"/>
            <person name="Mondo S.J."/>
            <person name="Dannebaum R.O."/>
            <person name="Kuo R.C."/>
            <person name="Labutti K."/>
            <person name="Haridas S."/>
            <person name="Kuo A."/>
            <person name="Salamov A."/>
            <person name="Ahrendt S.R."/>
            <person name="Lipzen A."/>
            <person name="Sullivan W."/>
            <person name="Andreopoulos W.B."/>
            <person name="Clum A."/>
            <person name="Lindquist E."/>
            <person name="Daum C."/>
            <person name="Ramamoorthy G.K."/>
            <person name="Gryganskyi A."/>
            <person name="Culley D."/>
            <person name="Magnuson J.K."/>
            <person name="James T.Y."/>
            <person name="O'Malley M.A."/>
            <person name="Stajich J.E."/>
            <person name="Spatafora J.W."/>
            <person name="Visel A."/>
            <person name="Grigoriev I.V."/>
        </authorList>
    </citation>
    <scope>NUCLEOTIDE SEQUENCE [LARGE SCALE GENOMIC DNA]</scope>
    <source>
        <strain evidence="7 8">PL171</strain>
    </source>
</reference>
<evidence type="ECO:0000256" key="4">
    <source>
        <dbReference type="ARBA" id="ARBA00023136"/>
    </source>
</evidence>
<sequence length="622" mass="65132">MPPPSKQQPPAALGFKPIATTNPHHHSDDHDDADSDDQNHILPPHSPSSISTSHSPRLSAVAADPPTLNAAGTSSGARARSPPRRRSSSSSGSSFDLFSHSAAIQLRPTGDQLELDQEQGNGLGLWESISVIVGTMIGSGIFVSPGPIYSYTESASASTWIWVVAGLLSMSGALCYAELGTMITGNGGEYAYLLEAYGRLPALAFIWTSVTLLKSGTAAILAATAAQYTCRIVFVDGQAGDSEVVVERIIALVCLALGSALNAVSPRLANRAQTSFFAAKVAALALICGAGMWVLVKGTGLGPLVVGASAGGSSAQPIQTAAAAAASTGDGGAAKTPTTGIQDAKAQHSILLALQAALWGFDGWNNLNYVTEKVMQPSRTLPLAILTSVTLVTLCYLLTNVAYLIVIPSTTLLSTSNHGMVAEFGRLTSLGTILLPLCIVTSAFGALASSLYTGSHLITAAASQSHLPGLFAHVHPTRHTPTRALALQFLLAVPLVLSTHLVTLIHWYAFASYLFYGLAALAVIVLRYASPTWRYAERPFKVNLAAPVVFVAVCVWMVSVAVINEPMRVGVLVVWMSFGFLVWAVAQGVRRWRVTREGVGEAGFVRVGGGRAGAAEEVELLE</sequence>
<dbReference type="InterPro" id="IPR002293">
    <property type="entry name" value="AA/rel_permease1"/>
</dbReference>
<name>A0A1Y2H6C6_9FUNG</name>
<feature type="transmembrane region" description="Helical" evidence="6">
    <location>
        <begin position="383"/>
        <end position="406"/>
    </location>
</feature>
<evidence type="ECO:0000256" key="3">
    <source>
        <dbReference type="ARBA" id="ARBA00022989"/>
    </source>
</evidence>
<evidence type="ECO:0000256" key="6">
    <source>
        <dbReference type="SAM" id="Phobius"/>
    </source>
</evidence>
<keyword evidence="8" id="KW-1185">Reference proteome</keyword>
<feature type="transmembrane region" description="Helical" evidence="6">
    <location>
        <begin position="569"/>
        <end position="586"/>
    </location>
</feature>
<dbReference type="Gene3D" id="1.20.1740.10">
    <property type="entry name" value="Amino acid/polyamine transporter I"/>
    <property type="match status" value="1"/>
</dbReference>
<accession>A0A1Y2H6C6</accession>
<organism evidence="7 8">
    <name type="scientific">Catenaria anguillulae PL171</name>
    <dbReference type="NCBI Taxonomy" id="765915"/>
    <lineage>
        <taxon>Eukaryota</taxon>
        <taxon>Fungi</taxon>
        <taxon>Fungi incertae sedis</taxon>
        <taxon>Blastocladiomycota</taxon>
        <taxon>Blastocladiomycetes</taxon>
        <taxon>Blastocladiales</taxon>
        <taxon>Catenariaceae</taxon>
        <taxon>Catenaria</taxon>
    </lineage>
</organism>
<evidence type="ECO:0000313" key="8">
    <source>
        <dbReference type="Proteomes" id="UP000193411"/>
    </source>
</evidence>
<feature type="transmembrane region" description="Helical" evidence="6">
    <location>
        <begin position="542"/>
        <end position="563"/>
    </location>
</feature>
<dbReference type="InterPro" id="IPR050598">
    <property type="entry name" value="AminoAcid_Transporter"/>
</dbReference>
<dbReference type="AlphaFoldDB" id="A0A1Y2H6C6"/>